<reference evidence="6" key="2">
    <citation type="submission" date="2015-01" db="EMBL/GenBank/DDBJ databases">
        <title>Evolutionary Origins and Diversification of the Mycorrhizal Mutualists.</title>
        <authorList>
            <consortium name="DOE Joint Genome Institute"/>
            <consortium name="Mycorrhizal Genomics Consortium"/>
            <person name="Kohler A."/>
            <person name="Kuo A."/>
            <person name="Nagy L.G."/>
            <person name="Floudas D."/>
            <person name="Copeland A."/>
            <person name="Barry K.W."/>
            <person name="Cichocki N."/>
            <person name="Veneault-Fourrey C."/>
            <person name="LaButti K."/>
            <person name="Lindquist E.A."/>
            <person name="Lipzen A."/>
            <person name="Lundell T."/>
            <person name="Morin E."/>
            <person name="Murat C."/>
            <person name="Riley R."/>
            <person name="Ohm R."/>
            <person name="Sun H."/>
            <person name="Tunlid A."/>
            <person name="Henrissat B."/>
            <person name="Grigoriev I.V."/>
            <person name="Hibbett D.S."/>
            <person name="Martin F."/>
        </authorList>
    </citation>
    <scope>NUCLEOTIDE SEQUENCE [LARGE SCALE GENOMIC DNA]</scope>
    <source>
        <strain evidence="6">Zn</strain>
    </source>
</reference>
<dbReference type="InterPro" id="IPR029072">
    <property type="entry name" value="YebC-like"/>
</dbReference>
<dbReference type="Proteomes" id="UP000054321">
    <property type="component" value="Unassembled WGS sequence"/>
</dbReference>
<evidence type="ECO:0000259" key="4">
    <source>
        <dbReference type="Pfam" id="PF20772"/>
    </source>
</evidence>
<dbReference type="Gene3D" id="1.10.10.200">
    <property type="match status" value="1"/>
</dbReference>
<evidence type="ECO:0000259" key="3">
    <source>
        <dbReference type="Pfam" id="PF01709"/>
    </source>
</evidence>
<evidence type="ECO:0000313" key="6">
    <source>
        <dbReference type="Proteomes" id="UP000054321"/>
    </source>
</evidence>
<dbReference type="SUPFAM" id="SSF75625">
    <property type="entry name" value="YebC-like"/>
    <property type="match status" value="1"/>
</dbReference>
<dbReference type="Gene3D" id="3.30.70.980">
    <property type="match status" value="2"/>
</dbReference>
<reference evidence="5 6" key="1">
    <citation type="submission" date="2014-04" db="EMBL/GenBank/DDBJ databases">
        <authorList>
            <consortium name="DOE Joint Genome Institute"/>
            <person name="Kuo A."/>
            <person name="Martino E."/>
            <person name="Perotto S."/>
            <person name="Kohler A."/>
            <person name="Nagy L.G."/>
            <person name="Floudas D."/>
            <person name="Copeland A."/>
            <person name="Barry K.W."/>
            <person name="Cichocki N."/>
            <person name="Veneault-Fourrey C."/>
            <person name="LaButti K."/>
            <person name="Lindquist E.A."/>
            <person name="Lipzen A."/>
            <person name="Lundell T."/>
            <person name="Morin E."/>
            <person name="Murat C."/>
            <person name="Sun H."/>
            <person name="Tunlid A."/>
            <person name="Henrissat B."/>
            <person name="Grigoriev I.V."/>
            <person name="Hibbett D.S."/>
            <person name="Martin F."/>
            <person name="Nordberg H.P."/>
            <person name="Cantor M.N."/>
            <person name="Hua S.X."/>
        </authorList>
    </citation>
    <scope>NUCLEOTIDE SEQUENCE [LARGE SCALE GENOMIC DNA]</scope>
    <source>
        <strain evidence="5 6">Zn</strain>
    </source>
</reference>
<proteinExistence type="inferred from homology"/>
<dbReference type="InterPro" id="IPR017856">
    <property type="entry name" value="Integrase-like_N"/>
</dbReference>
<dbReference type="FunCoup" id="A0A0C3D223">
    <property type="interactions" value="353"/>
</dbReference>
<organism evidence="5 6">
    <name type="scientific">Oidiodendron maius (strain Zn)</name>
    <dbReference type="NCBI Taxonomy" id="913774"/>
    <lineage>
        <taxon>Eukaryota</taxon>
        <taxon>Fungi</taxon>
        <taxon>Dikarya</taxon>
        <taxon>Ascomycota</taxon>
        <taxon>Pezizomycotina</taxon>
        <taxon>Leotiomycetes</taxon>
        <taxon>Leotiomycetes incertae sedis</taxon>
        <taxon>Myxotrichaceae</taxon>
        <taxon>Oidiodendron</taxon>
    </lineage>
</organism>
<dbReference type="STRING" id="913774.A0A0C3D223"/>
<name>A0A0C3D223_OIDMZ</name>
<feature type="domain" description="TACO1/YebC-like N-terminal" evidence="4">
    <location>
        <begin position="35"/>
        <end position="106"/>
    </location>
</feature>
<dbReference type="FunFam" id="1.10.10.200:FF:000002">
    <property type="entry name" value="Probable transcriptional regulatory protein CLM62_37755"/>
    <property type="match status" value="1"/>
</dbReference>
<protein>
    <submittedName>
        <fullName evidence="5">Uncharacterized protein</fullName>
    </submittedName>
</protein>
<dbReference type="OrthoDB" id="2017544at2759"/>
<keyword evidence="6" id="KW-1185">Reference proteome</keyword>
<comment type="similarity">
    <text evidence="2">Belongs to the TACO1 family.</text>
</comment>
<dbReference type="GO" id="GO:0005739">
    <property type="term" value="C:mitochondrion"/>
    <property type="evidence" value="ECO:0007669"/>
    <property type="project" value="UniProtKB-SubCell"/>
</dbReference>
<evidence type="ECO:0000313" key="5">
    <source>
        <dbReference type="EMBL" id="KIM95962.1"/>
    </source>
</evidence>
<dbReference type="EMBL" id="KN832885">
    <property type="protein sequence ID" value="KIM95962.1"/>
    <property type="molecule type" value="Genomic_DNA"/>
</dbReference>
<dbReference type="InterPro" id="IPR002876">
    <property type="entry name" value="Transcrip_reg_TACO1-like"/>
</dbReference>
<dbReference type="Pfam" id="PF01709">
    <property type="entry name" value="Transcrip_reg"/>
    <property type="match status" value="1"/>
</dbReference>
<evidence type="ECO:0000256" key="2">
    <source>
        <dbReference type="ARBA" id="ARBA00008724"/>
    </source>
</evidence>
<sequence>MAAFSRGLRAIPRPEILCARGRSFSTNPIANSGHNRWSKIRHDKGAKDASRNQQRSAFAHEIYLASKLHGGDPNFNPRLATVLLNAKKAGVPKAAMEAAIARGQGKSATGAVLENMTFEVIMPPSIAMIIDAETDNKNRTMMEVKMLIKTYGGTVSPINYLFQRKGRITFEKDERNLGIDDVMDDAIEAGAEDIESDENGDLIVWTEPNKTTAAATALQNCLGMKVQSSDIIWDANEDTKVSLVSESDARNLSAFIEELRDNPNVQGIYANVAPGSLPDDTWDELQGQLDA</sequence>
<dbReference type="HAMAP" id="MF_00693">
    <property type="entry name" value="Transcrip_reg_TACO1"/>
    <property type="match status" value="1"/>
</dbReference>
<dbReference type="InterPro" id="IPR026564">
    <property type="entry name" value="Transcrip_reg_TACO1-like_dom3"/>
</dbReference>
<dbReference type="Pfam" id="PF20772">
    <property type="entry name" value="TACO1_YebC_N"/>
    <property type="match status" value="1"/>
</dbReference>
<dbReference type="InterPro" id="IPR049083">
    <property type="entry name" value="TACO1_YebC_N"/>
</dbReference>
<dbReference type="PANTHER" id="PTHR12532:SF0">
    <property type="entry name" value="TRANSLATIONAL ACTIVATOR OF CYTOCHROME C OXIDASE 1"/>
    <property type="match status" value="1"/>
</dbReference>
<comment type="subcellular location">
    <subcellularLocation>
        <location evidence="1">Mitochondrion</location>
    </subcellularLocation>
</comment>
<dbReference type="InParanoid" id="A0A0C3D223"/>
<accession>A0A0C3D223</accession>
<evidence type="ECO:0000256" key="1">
    <source>
        <dbReference type="ARBA" id="ARBA00004173"/>
    </source>
</evidence>
<gene>
    <name evidence="5" type="ORF">OIDMADRAFT_133258</name>
</gene>
<dbReference type="AlphaFoldDB" id="A0A0C3D223"/>
<dbReference type="HOGENOM" id="CLU_062974_1_2_1"/>
<dbReference type="InterPro" id="IPR048300">
    <property type="entry name" value="TACO1_YebC-like_2nd/3rd_dom"/>
</dbReference>
<dbReference type="PANTHER" id="PTHR12532">
    <property type="entry name" value="TRANSLATIONAL ACTIVATOR OF CYTOCHROME C OXIDASE 1"/>
    <property type="match status" value="1"/>
</dbReference>
<feature type="domain" description="TACO1/YebC-like second and third" evidence="3">
    <location>
        <begin position="114"/>
        <end position="272"/>
    </location>
</feature>